<dbReference type="Pfam" id="PF08281">
    <property type="entry name" value="Sigma70_r4_2"/>
    <property type="match status" value="1"/>
</dbReference>
<dbReference type="RefSeq" id="WP_127886717.1">
    <property type="nucleotide sequence ID" value="NZ_CP028137.1"/>
</dbReference>
<dbReference type="EMBL" id="CP028137">
    <property type="protein sequence ID" value="AZZ51826.1"/>
    <property type="molecule type" value="Genomic_DNA"/>
</dbReference>
<evidence type="ECO:0000259" key="7">
    <source>
        <dbReference type="Pfam" id="PF08281"/>
    </source>
</evidence>
<dbReference type="KEGG" id="rfs:C1I64_07040"/>
<dbReference type="GO" id="GO:0006352">
    <property type="term" value="P:DNA-templated transcription initiation"/>
    <property type="evidence" value="ECO:0007669"/>
    <property type="project" value="InterPro"/>
</dbReference>
<keyword evidence="4" id="KW-0238">DNA-binding</keyword>
<evidence type="ECO:0000256" key="1">
    <source>
        <dbReference type="ARBA" id="ARBA00010641"/>
    </source>
</evidence>
<sequence>MVDAVELTLVHRLRGGDPSALDALFRMHGRAVHRAAGSFLADAGQAEDVVQETFFLLWKRRSGVRIVGESVLPWLLVTARNLSSSTNRREQRRRHLPLSDDTASRGIDAEASDRLLDVRRLVEQMSATDRAIWTACIEDDLSYSDAARSLGLSHGTVRNRLSRVRASLARTLTERTEDHGQS</sequence>
<dbReference type="Gene3D" id="1.10.10.10">
    <property type="entry name" value="Winged helix-like DNA-binding domain superfamily/Winged helix DNA-binding domain"/>
    <property type="match status" value="1"/>
</dbReference>
<evidence type="ECO:0000259" key="6">
    <source>
        <dbReference type="Pfam" id="PF04542"/>
    </source>
</evidence>
<dbReference type="InterPro" id="IPR013324">
    <property type="entry name" value="RNA_pol_sigma_r3/r4-like"/>
</dbReference>
<evidence type="ECO:0000313" key="9">
    <source>
        <dbReference type="Proteomes" id="UP000285317"/>
    </source>
</evidence>
<dbReference type="Gene3D" id="1.10.1740.10">
    <property type="match status" value="1"/>
</dbReference>
<dbReference type="InterPro" id="IPR007627">
    <property type="entry name" value="RNA_pol_sigma70_r2"/>
</dbReference>
<name>A0A3T0SZI1_9MICO</name>
<dbReference type="InterPro" id="IPR039425">
    <property type="entry name" value="RNA_pol_sigma-70-like"/>
</dbReference>
<dbReference type="Proteomes" id="UP000285317">
    <property type="component" value="Chromosome"/>
</dbReference>
<dbReference type="SUPFAM" id="SSF88946">
    <property type="entry name" value="Sigma2 domain of RNA polymerase sigma factors"/>
    <property type="match status" value="1"/>
</dbReference>
<evidence type="ECO:0000256" key="5">
    <source>
        <dbReference type="ARBA" id="ARBA00023163"/>
    </source>
</evidence>
<protein>
    <submittedName>
        <fullName evidence="8">RNA polymerase subunit sigma-24</fullName>
    </submittedName>
</protein>
<organism evidence="8 9">
    <name type="scientific">Rathayibacter festucae DSM 15932</name>
    <dbReference type="NCBI Taxonomy" id="1328866"/>
    <lineage>
        <taxon>Bacteria</taxon>
        <taxon>Bacillati</taxon>
        <taxon>Actinomycetota</taxon>
        <taxon>Actinomycetes</taxon>
        <taxon>Micrococcales</taxon>
        <taxon>Microbacteriaceae</taxon>
        <taxon>Rathayibacter</taxon>
    </lineage>
</organism>
<dbReference type="PANTHER" id="PTHR43133:SF8">
    <property type="entry name" value="RNA POLYMERASE SIGMA FACTOR HI_1459-RELATED"/>
    <property type="match status" value="1"/>
</dbReference>
<dbReference type="GO" id="GO:0003677">
    <property type="term" value="F:DNA binding"/>
    <property type="evidence" value="ECO:0007669"/>
    <property type="project" value="UniProtKB-KW"/>
</dbReference>
<evidence type="ECO:0000313" key="8">
    <source>
        <dbReference type="EMBL" id="AZZ51826.1"/>
    </source>
</evidence>
<accession>A0A3T0SZI1</accession>
<dbReference type="GO" id="GO:0016987">
    <property type="term" value="F:sigma factor activity"/>
    <property type="evidence" value="ECO:0007669"/>
    <property type="project" value="UniProtKB-KW"/>
</dbReference>
<keyword evidence="3" id="KW-0731">Sigma factor</keyword>
<keyword evidence="2" id="KW-0805">Transcription regulation</keyword>
<dbReference type="InterPro" id="IPR013249">
    <property type="entry name" value="RNA_pol_sigma70_r4_t2"/>
</dbReference>
<gene>
    <name evidence="8" type="ORF">C1I64_07040</name>
</gene>
<dbReference type="NCBIfam" id="TIGR02937">
    <property type="entry name" value="sigma70-ECF"/>
    <property type="match status" value="1"/>
</dbReference>
<evidence type="ECO:0000256" key="4">
    <source>
        <dbReference type="ARBA" id="ARBA00023125"/>
    </source>
</evidence>
<feature type="domain" description="RNA polymerase sigma-70 region 2" evidence="6">
    <location>
        <begin position="24"/>
        <end position="93"/>
    </location>
</feature>
<evidence type="ECO:0000256" key="3">
    <source>
        <dbReference type="ARBA" id="ARBA00023082"/>
    </source>
</evidence>
<proteinExistence type="inferred from homology"/>
<dbReference type="PANTHER" id="PTHR43133">
    <property type="entry name" value="RNA POLYMERASE ECF-TYPE SIGMA FACTO"/>
    <property type="match status" value="1"/>
</dbReference>
<reference evidence="8 9" key="1">
    <citation type="submission" date="2018-03" db="EMBL/GenBank/DDBJ databases">
        <title>Bacteriophage NCPPB3778 and a type I-E CRISPR drive the evolution of the US Biological Select Agent, Rathayibacter toxicus.</title>
        <authorList>
            <person name="Davis E.W.II."/>
            <person name="Tabima J.F."/>
            <person name="Weisberg A.J."/>
            <person name="Dantas Lopes L."/>
            <person name="Wiseman M.S."/>
            <person name="Wiseman M.S."/>
            <person name="Pupko T."/>
            <person name="Belcher M.S."/>
            <person name="Sechler A.J."/>
            <person name="Tancos M.A."/>
            <person name="Schroeder B.K."/>
            <person name="Murray T.D."/>
            <person name="Luster D.G."/>
            <person name="Schneider W.L."/>
            <person name="Rogers E."/>
            <person name="Andreote F.D."/>
            <person name="Grunwald N.J."/>
            <person name="Putnam M.L."/>
            <person name="Chang J.H."/>
        </authorList>
    </citation>
    <scope>NUCLEOTIDE SEQUENCE [LARGE SCALE GENOMIC DNA]</scope>
    <source>
        <strain evidence="8 9">DSM 15932</strain>
    </source>
</reference>
<dbReference type="InterPro" id="IPR013325">
    <property type="entry name" value="RNA_pol_sigma_r2"/>
</dbReference>
<dbReference type="InterPro" id="IPR014284">
    <property type="entry name" value="RNA_pol_sigma-70_dom"/>
</dbReference>
<dbReference type="AlphaFoldDB" id="A0A3T0SZI1"/>
<feature type="domain" description="RNA polymerase sigma factor 70 region 4 type 2" evidence="7">
    <location>
        <begin position="116"/>
        <end position="168"/>
    </location>
</feature>
<dbReference type="SUPFAM" id="SSF88659">
    <property type="entry name" value="Sigma3 and sigma4 domains of RNA polymerase sigma factors"/>
    <property type="match status" value="1"/>
</dbReference>
<dbReference type="InterPro" id="IPR036388">
    <property type="entry name" value="WH-like_DNA-bd_sf"/>
</dbReference>
<comment type="similarity">
    <text evidence="1">Belongs to the sigma-70 factor family. ECF subfamily.</text>
</comment>
<dbReference type="Pfam" id="PF04542">
    <property type="entry name" value="Sigma70_r2"/>
    <property type="match status" value="1"/>
</dbReference>
<keyword evidence="5" id="KW-0804">Transcription</keyword>
<evidence type="ECO:0000256" key="2">
    <source>
        <dbReference type="ARBA" id="ARBA00023015"/>
    </source>
</evidence>